<dbReference type="AlphaFoldDB" id="A0A1R1Y8H9"/>
<name>A0A1R1Y8H9_9FUNG</name>
<dbReference type="EMBL" id="LSSN01000578">
    <property type="protein sequence ID" value="OMJ23251.1"/>
    <property type="molecule type" value="Genomic_DNA"/>
</dbReference>
<sequence length="267" mass="29655">MPSDSRSAWKLIFNTKINGNSWNSFVEKIENQGKLLILISPEIKSTDNKVDKHPEISIVYGAYIEDSIVKSPNWNGSSKNFLFSFSHSSNSLKRINSDPKSSLANTNYVESNDPRDELISLNRDIAQNNLKVFNSAMINNNYQYFNYQTKTLPNGLGLGGQLEYFGLWIDSDFIHGHSFPSATYANSNLSAIDFLADSESLSSTKSAKGPNEFLIKSVSVFECSDISVKMTGKKGTKSAVSKNPDAVAILEMANRTIYSKDFIENVS</sequence>
<keyword evidence="3" id="KW-0496">Mitochondrion</keyword>
<dbReference type="PANTHER" id="PTHR23354">
    <property type="entry name" value="NUCLEOLAR PROTEIN 7/ESTROGEN RECEPTOR COACTIVATOR-RELATED"/>
    <property type="match status" value="1"/>
</dbReference>
<comment type="subcellular location">
    <subcellularLocation>
        <location evidence="1">Mitochondrion</location>
    </subcellularLocation>
</comment>
<dbReference type="GO" id="GO:0006979">
    <property type="term" value="P:response to oxidative stress"/>
    <property type="evidence" value="ECO:0007669"/>
    <property type="project" value="TreeGrafter"/>
</dbReference>
<dbReference type="STRING" id="133412.A0A1R1Y8H9"/>
<gene>
    <name evidence="6" type="ORF">AYI70_g2388</name>
</gene>
<dbReference type="PANTHER" id="PTHR23354:SF62">
    <property type="entry name" value="MUSTARD, ISOFORM V"/>
    <property type="match status" value="1"/>
</dbReference>
<evidence type="ECO:0000256" key="1">
    <source>
        <dbReference type="ARBA" id="ARBA00004173"/>
    </source>
</evidence>
<dbReference type="Pfam" id="PF07534">
    <property type="entry name" value="TLD"/>
    <property type="match status" value="2"/>
</dbReference>
<evidence type="ECO:0000313" key="7">
    <source>
        <dbReference type="Proteomes" id="UP000187283"/>
    </source>
</evidence>
<dbReference type="PROSITE" id="PS51886">
    <property type="entry name" value="TLDC"/>
    <property type="match status" value="1"/>
</dbReference>
<reference evidence="6 7" key="1">
    <citation type="submission" date="2017-01" db="EMBL/GenBank/DDBJ databases">
        <authorList>
            <person name="Mah S.A."/>
            <person name="Swanson W.J."/>
            <person name="Moy G.W."/>
            <person name="Vacquier V.D."/>
        </authorList>
    </citation>
    <scope>NUCLEOTIDE SEQUENCE [LARGE SCALE GENOMIC DNA]</scope>
    <source>
        <strain evidence="6 7">GSMNP</strain>
    </source>
</reference>
<organism evidence="6 7">
    <name type="scientific">Smittium culicis</name>
    <dbReference type="NCBI Taxonomy" id="133412"/>
    <lineage>
        <taxon>Eukaryota</taxon>
        <taxon>Fungi</taxon>
        <taxon>Fungi incertae sedis</taxon>
        <taxon>Zoopagomycota</taxon>
        <taxon>Kickxellomycotina</taxon>
        <taxon>Harpellomycetes</taxon>
        <taxon>Harpellales</taxon>
        <taxon>Legeriomycetaceae</taxon>
        <taxon>Smittium</taxon>
    </lineage>
</organism>
<dbReference type="GO" id="GO:0005634">
    <property type="term" value="C:nucleus"/>
    <property type="evidence" value="ECO:0007669"/>
    <property type="project" value="TreeGrafter"/>
</dbReference>
<dbReference type="OrthoDB" id="26679at2759"/>
<comment type="caution">
    <text evidence="6">The sequence shown here is derived from an EMBL/GenBank/DDBJ whole genome shotgun (WGS) entry which is preliminary data.</text>
</comment>
<evidence type="ECO:0000256" key="3">
    <source>
        <dbReference type="ARBA" id="ARBA00023128"/>
    </source>
</evidence>
<feature type="domain" description="TLDc" evidence="5">
    <location>
        <begin position="1"/>
        <end position="224"/>
    </location>
</feature>
<dbReference type="Proteomes" id="UP000187283">
    <property type="component" value="Unassembled WGS sequence"/>
</dbReference>
<dbReference type="SMART" id="SM00584">
    <property type="entry name" value="TLDc"/>
    <property type="match status" value="1"/>
</dbReference>
<evidence type="ECO:0000256" key="2">
    <source>
        <dbReference type="ARBA" id="ARBA00009540"/>
    </source>
</evidence>
<evidence type="ECO:0000313" key="6">
    <source>
        <dbReference type="EMBL" id="OMJ23251.1"/>
    </source>
</evidence>
<accession>A0A1R1Y8H9</accession>
<proteinExistence type="inferred from homology"/>
<evidence type="ECO:0000259" key="5">
    <source>
        <dbReference type="PROSITE" id="PS51886"/>
    </source>
</evidence>
<comment type="similarity">
    <text evidence="2">Belongs to the OXR1 family.</text>
</comment>
<evidence type="ECO:0000256" key="4">
    <source>
        <dbReference type="ARBA" id="ARBA00040604"/>
    </source>
</evidence>
<protein>
    <recommendedName>
        <fullName evidence="4">Oxidation resistance protein 1</fullName>
    </recommendedName>
</protein>
<dbReference type="InterPro" id="IPR006571">
    <property type="entry name" value="TLDc_dom"/>
</dbReference>
<dbReference type="GO" id="GO:0005739">
    <property type="term" value="C:mitochondrion"/>
    <property type="evidence" value="ECO:0007669"/>
    <property type="project" value="UniProtKB-SubCell"/>
</dbReference>
<keyword evidence="7" id="KW-1185">Reference proteome</keyword>